<dbReference type="PANTHER" id="PTHR10404">
    <property type="entry name" value="N-ACETYLATED-ALPHA-LINKED ACIDIC DIPEPTIDASE"/>
    <property type="match status" value="1"/>
</dbReference>
<evidence type="ECO:0000313" key="6">
    <source>
        <dbReference type="Proteomes" id="UP001232148"/>
    </source>
</evidence>
<organism evidence="5 6">
    <name type="scientific">Colletotrichum zoysiae</name>
    <dbReference type="NCBI Taxonomy" id="1216348"/>
    <lineage>
        <taxon>Eukaryota</taxon>
        <taxon>Fungi</taxon>
        <taxon>Dikarya</taxon>
        <taxon>Ascomycota</taxon>
        <taxon>Pezizomycotina</taxon>
        <taxon>Sordariomycetes</taxon>
        <taxon>Hypocreomycetidae</taxon>
        <taxon>Glomerellales</taxon>
        <taxon>Glomerellaceae</taxon>
        <taxon>Colletotrichum</taxon>
        <taxon>Colletotrichum graminicola species complex</taxon>
    </lineage>
</organism>
<evidence type="ECO:0000259" key="3">
    <source>
        <dbReference type="Pfam" id="PF04253"/>
    </source>
</evidence>
<dbReference type="FunFam" id="3.40.630.10:FF:000101">
    <property type="entry name" value="N-acetylated alpha-linked acidic dipeptidase like 1"/>
    <property type="match status" value="1"/>
</dbReference>
<evidence type="ECO:0000259" key="4">
    <source>
        <dbReference type="Pfam" id="PF04389"/>
    </source>
</evidence>
<protein>
    <submittedName>
        <fullName evidence="5">PA domain-containing protein</fullName>
    </submittedName>
</protein>
<dbReference type="Pfam" id="PF04389">
    <property type="entry name" value="Peptidase_M28"/>
    <property type="match status" value="1"/>
</dbReference>
<feature type="domain" description="Peptidase M28" evidence="4">
    <location>
        <begin position="410"/>
        <end position="599"/>
    </location>
</feature>
<feature type="domain" description="Transferrin receptor-like dimerisation" evidence="3">
    <location>
        <begin position="661"/>
        <end position="775"/>
    </location>
</feature>
<dbReference type="Gene3D" id="3.50.30.30">
    <property type="match status" value="1"/>
</dbReference>
<dbReference type="InterPro" id="IPR007484">
    <property type="entry name" value="Peptidase_M28"/>
</dbReference>
<dbReference type="FunFam" id="3.50.30.30:FF:000008">
    <property type="entry name" value="Glutamate carboxypeptidase 2"/>
    <property type="match status" value="1"/>
</dbReference>
<dbReference type="SUPFAM" id="SSF53187">
    <property type="entry name" value="Zn-dependent exopeptidases"/>
    <property type="match status" value="1"/>
</dbReference>
<gene>
    <name evidence="5" type="ORF">LX32DRAFT_733351</name>
</gene>
<dbReference type="SUPFAM" id="SSF47672">
    <property type="entry name" value="Transferrin receptor-like dimerisation domain"/>
    <property type="match status" value="1"/>
</dbReference>
<name>A0AAD9LXA9_9PEZI</name>
<dbReference type="Pfam" id="PF02225">
    <property type="entry name" value="PA"/>
    <property type="match status" value="1"/>
</dbReference>
<evidence type="ECO:0000313" key="5">
    <source>
        <dbReference type="EMBL" id="KAK2021613.1"/>
    </source>
</evidence>
<comment type="caution">
    <text evidence="5">The sequence shown here is derived from an EMBL/GenBank/DDBJ whole genome shotgun (WGS) entry which is preliminary data.</text>
</comment>
<dbReference type="PANTHER" id="PTHR10404:SF46">
    <property type="entry name" value="VACUOLAR PROTEIN SORTING-ASSOCIATED PROTEIN 70"/>
    <property type="match status" value="1"/>
</dbReference>
<dbReference type="InterPro" id="IPR007365">
    <property type="entry name" value="TFR-like_dimer_dom"/>
</dbReference>
<feature type="domain" description="PA" evidence="2">
    <location>
        <begin position="220"/>
        <end position="297"/>
    </location>
</feature>
<dbReference type="InterPro" id="IPR036757">
    <property type="entry name" value="TFR-like_dimer_dom_sf"/>
</dbReference>
<comment type="similarity">
    <text evidence="1">Belongs to the peptidase M28 family. M28B subfamily.</text>
</comment>
<dbReference type="CDD" id="cd02121">
    <property type="entry name" value="PA_GCPII_like"/>
    <property type="match status" value="1"/>
</dbReference>
<dbReference type="CDD" id="cd08022">
    <property type="entry name" value="M28_PSMA_like"/>
    <property type="match status" value="1"/>
</dbReference>
<reference evidence="5" key="1">
    <citation type="submission" date="2021-06" db="EMBL/GenBank/DDBJ databases">
        <title>Comparative genomics, transcriptomics and evolutionary studies reveal genomic signatures of adaptation to plant cell wall in hemibiotrophic fungi.</title>
        <authorList>
            <consortium name="DOE Joint Genome Institute"/>
            <person name="Baroncelli R."/>
            <person name="Diaz J.F."/>
            <person name="Benocci T."/>
            <person name="Peng M."/>
            <person name="Battaglia E."/>
            <person name="Haridas S."/>
            <person name="Andreopoulos W."/>
            <person name="Labutti K."/>
            <person name="Pangilinan J."/>
            <person name="Floch G.L."/>
            <person name="Makela M.R."/>
            <person name="Henrissat B."/>
            <person name="Grigoriev I.V."/>
            <person name="Crouch J.A."/>
            <person name="De Vries R.P."/>
            <person name="Sukno S.A."/>
            <person name="Thon M.R."/>
        </authorList>
    </citation>
    <scope>NUCLEOTIDE SEQUENCE</scope>
    <source>
        <strain evidence="5">MAFF235873</strain>
    </source>
</reference>
<dbReference type="SUPFAM" id="SSF52025">
    <property type="entry name" value="PA domain"/>
    <property type="match status" value="1"/>
</dbReference>
<sequence>MSLYDAWQEASGGLVEALGSGSDYASFLKDISSENSRTIAATSPLSTATIELPRTDPSHSIRDMRGQLFIALASSGLVLACQRDLVLERGHTHRQPITKRADDQWPPVLSEQETILVNAFDNLTIDEWSDYYGHQVKLAGLGKEAAQWTADQWTKNGVNAHLSEYHVYLSYPVHAHLEISYANGTTSPVRLDEDVLEEDDVTGRVDNQPTFHGYSASGNVTGEYVYVGRGSQADFQRLVDLGVELKGKIALVRYGGLLRGIKVKNAQDHDMIGAVIFTDPGDDGNQTVANGYEAYPNGPARNPSAVQKGTVLVFSSHPGDPTTPGYPSHEGVERADISPVMPKIPSIPISYASAEPLLQALNGFGVSAKQVNRTNWSGALKADYSSGPAPGVTLHLDNQMEGKITPIWDVIGHINGTNADETIVIGNHRDTWMIGGNGDPNSGSAIMVELTKVFNTLVSKGWKPKRNIVFASWDAEEYGLLGSTEWIEDNVNSLTETAVAYLNVDVGVSGPRPALGTTPELQTIGTELFKKVIHPNFGGFNMSLYDAWQEASGGLVEALGSGSDYASFLHKGISSLDITSGGGVTDPIWHYHSNYDTYHWMANFGDPGFHMHAAIGQYLALLAFHLADDEVLPFDLPNYATELRAYLKDLTEFATSEGAVIDLSELSNAIDVFAASAEQVKALEQLAVTTNDTHLITVVNHKYRDFQRGFVSQGGLPGREFYRHVVTAPGIDTGYGAVLFPGITEGIQYGKGNLTVAKEWVSKTARGILRAAEIIRT</sequence>
<dbReference type="Gene3D" id="1.20.930.40">
    <property type="entry name" value="Transferrin receptor-like, dimerisation domain"/>
    <property type="match status" value="1"/>
</dbReference>
<keyword evidence="6" id="KW-1185">Reference proteome</keyword>
<dbReference type="AlphaFoldDB" id="A0AAD9LXA9"/>
<dbReference type="EMBL" id="MU843091">
    <property type="protein sequence ID" value="KAK2021613.1"/>
    <property type="molecule type" value="Genomic_DNA"/>
</dbReference>
<accession>A0AAD9LXA9</accession>
<dbReference type="GO" id="GO:0004180">
    <property type="term" value="F:carboxypeptidase activity"/>
    <property type="evidence" value="ECO:0007669"/>
    <property type="project" value="TreeGrafter"/>
</dbReference>
<dbReference type="Gene3D" id="3.40.630.10">
    <property type="entry name" value="Zn peptidases"/>
    <property type="match status" value="1"/>
</dbReference>
<proteinExistence type="inferred from homology"/>
<evidence type="ECO:0000256" key="1">
    <source>
        <dbReference type="ARBA" id="ARBA00005634"/>
    </source>
</evidence>
<dbReference type="InterPro" id="IPR003137">
    <property type="entry name" value="PA_domain"/>
</dbReference>
<dbReference type="Proteomes" id="UP001232148">
    <property type="component" value="Unassembled WGS sequence"/>
</dbReference>
<evidence type="ECO:0000259" key="2">
    <source>
        <dbReference type="Pfam" id="PF02225"/>
    </source>
</evidence>
<dbReference type="InterPro" id="IPR046450">
    <property type="entry name" value="PA_dom_sf"/>
</dbReference>
<dbReference type="Pfam" id="PF04253">
    <property type="entry name" value="TFR_dimer"/>
    <property type="match status" value="1"/>
</dbReference>
<dbReference type="InterPro" id="IPR039373">
    <property type="entry name" value="Peptidase_M28B"/>
</dbReference>